<dbReference type="Proteomes" id="UP000070260">
    <property type="component" value="Plasmid pJFP838A"/>
</dbReference>
<evidence type="ECO:0000313" key="1">
    <source>
        <dbReference type="EMBL" id="AMN31232.1"/>
    </source>
</evidence>
<evidence type="ECO:0000313" key="2">
    <source>
        <dbReference type="Proteomes" id="UP000070260"/>
    </source>
</evidence>
<keyword evidence="1" id="KW-0614">Plasmid</keyword>
<dbReference type="PATRIC" id="fig|1502.177.peg.3525"/>
<proteinExistence type="predicted"/>
<organism evidence="1 2">
    <name type="scientific">Clostridium perfringens</name>
    <dbReference type="NCBI Taxonomy" id="1502"/>
    <lineage>
        <taxon>Bacteria</taxon>
        <taxon>Bacillati</taxon>
        <taxon>Bacillota</taxon>
        <taxon>Clostridia</taxon>
        <taxon>Eubacteriales</taxon>
        <taxon>Clostridiaceae</taxon>
        <taxon>Clostridium</taxon>
    </lineage>
</organism>
<sequence length="107" mass="12575">MLNNFTSSNLKKCAICNKESIEAGLNSIVCERCNDKCIVCRNKLNTPKEERIVMKDIYNCSYTICDSCYEKGLRYINEQNPYSRVFKISEYEKHIQEAKLRLAKKYQ</sequence>
<dbReference type="EMBL" id="CP013615">
    <property type="protein sequence ID" value="AMN31232.1"/>
    <property type="molecule type" value="Genomic_DNA"/>
</dbReference>
<name>A0A140GRS3_CLOPF</name>
<gene>
    <name evidence="1" type="ORF">JFP838_pA0316</name>
</gene>
<reference evidence="1 2" key="1">
    <citation type="journal article" date="2016" name="PLoS ONE">
        <title>Plasmid Characterization and Chromosome Analysis of Two netF+ Clostridium perfringens Isolates Associated with Foal and Canine Necrotizing Enteritis.</title>
        <authorList>
            <person name="Mehdizadeh Gohari I."/>
            <person name="Kropinski A.M."/>
            <person name="Weese S.J."/>
            <person name="Parreira V.R."/>
            <person name="Whitehead A.E."/>
            <person name="Boerlin P."/>
            <person name="Prescott J.F."/>
        </authorList>
    </citation>
    <scope>NUCLEOTIDE SEQUENCE [LARGE SCALE GENOMIC DNA]</scope>
    <source>
        <strain evidence="1 2">JP838</strain>
        <plasmid evidence="2">Plasmid pJFP838A</plasmid>
    </source>
</reference>
<accession>A0A140GRS3</accession>
<dbReference type="AlphaFoldDB" id="A0A140GRS3"/>
<geneLocation type="plasmid" evidence="1 2">
    <name>pJFP838A</name>
</geneLocation>
<protein>
    <submittedName>
        <fullName evidence="1">Uncharacterized protein</fullName>
    </submittedName>
</protein>